<dbReference type="EMBL" id="CP060715">
    <property type="protein sequence ID" value="QNN60377.1"/>
    <property type="molecule type" value="Genomic_DNA"/>
</dbReference>
<dbReference type="CDD" id="cd10954">
    <property type="entry name" value="CE4_CtAXE_like"/>
    <property type="match status" value="1"/>
</dbReference>
<keyword evidence="3" id="KW-0472">Membrane</keyword>
<evidence type="ECO:0000313" key="5">
    <source>
        <dbReference type="EMBL" id="QNN60377.1"/>
    </source>
</evidence>
<feature type="domain" description="NodB homology" evidence="4">
    <location>
        <begin position="251"/>
        <end position="426"/>
    </location>
</feature>
<dbReference type="PROSITE" id="PS51677">
    <property type="entry name" value="NODB"/>
    <property type="match status" value="1"/>
</dbReference>
<evidence type="ECO:0000259" key="4">
    <source>
        <dbReference type="PROSITE" id="PS51677"/>
    </source>
</evidence>
<dbReference type="Pfam" id="PF01522">
    <property type="entry name" value="Polysacc_deac_1"/>
    <property type="match status" value="1"/>
</dbReference>
<dbReference type="PANTHER" id="PTHR10587">
    <property type="entry name" value="GLYCOSYL TRANSFERASE-RELATED"/>
    <property type="match status" value="1"/>
</dbReference>
<dbReference type="InterPro" id="IPR002509">
    <property type="entry name" value="NODB_dom"/>
</dbReference>
<keyword evidence="3" id="KW-0812">Transmembrane</keyword>
<keyword evidence="6" id="KW-1185">Reference proteome</keyword>
<evidence type="ECO:0000313" key="6">
    <source>
        <dbReference type="Proteomes" id="UP000515928"/>
    </source>
</evidence>
<name>A0A7G9RXQ2_9FIRM</name>
<accession>A0A7G9RXQ2</accession>
<dbReference type="GO" id="GO:0005975">
    <property type="term" value="P:carbohydrate metabolic process"/>
    <property type="evidence" value="ECO:0007669"/>
    <property type="project" value="InterPro"/>
</dbReference>
<keyword evidence="3" id="KW-1133">Transmembrane helix</keyword>
<dbReference type="GO" id="GO:0046872">
    <property type="term" value="F:metal ion binding"/>
    <property type="evidence" value="ECO:0007669"/>
    <property type="project" value="UniProtKB-KW"/>
</dbReference>
<dbReference type="Gene3D" id="3.20.20.370">
    <property type="entry name" value="Glycoside hydrolase/deacetylase"/>
    <property type="match status" value="1"/>
</dbReference>
<keyword evidence="2" id="KW-0378">Hydrolase</keyword>
<feature type="transmembrane region" description="Helical" evidence="3">
    <location>
        <begin position="16"/>
        <end position="36"/>
    </location>
</feature>
<reference evidence="5 6" key="1">
    <citation type="submission" date="2020-08" db="EMBL/GenBank/DDBJ databases">
        <title>Genome sequence of Erysipelothrix inopinata DSM 15511T.</title>
        <authorList>
            <person name="Hyun D.-W."/>
            <person name="Bae J.-W."/>
        </authorList>
    </citation>
    <scope>NUCLEOTIDE SEQUENCE [LARGE SCALE GENOMIC DNA]</scope>
    <source>
        <strain evidence="5 6">DSM 15511</strain>
    </source>
</reference>
<gene>
    <name evidence="5" type="ORF">H9L01_08370</name>
</gene>
<dbReference type="InterPro" id="IPR011330">
    <property type="entry name" value="Glyco_hydro/deAcase_b/a-brl"/>
</dbReference>
<keyword evidence="1" id="KW-0479">Metal-binding</keyword>
<dbReference type="AlphaFoldDB" id="A0A7G9RXQ2"/>
<dbReference type="Proteomes" id="UP000515928">
    <property type="component" value="Chromosome"/>
</dbReference>
<dbReference type="RefSeq" id="WP_187533506.1">
    <property type="nucleotide sequence ID" value="NZ_CBCSHU010000004.1"/>
</dbReference>
<dbReference type="GO" id="GO:0016020">
    <property type="term" value="C:membrane"/>
    <property type="evidence" value="ECO:0007669"/>
    <property type="project" value="TreeGrafter"/>
</dbReference>
<protein>
    <submittedName>
        <fullName evidence="5">Polysaccharide deacetylase family protein</fullName>
    </submittedName>
</protein>
<evidence type="ECO:0000256" key="3">
    <source>
        <dbReference type="SAM" id="Phobius"/>
    </source>
</evidence>
<evidence type="ECO:0000256" key="1">
    <source>
        <dbReference type="ARBA" id="ARBA00022723"/>
    </source>
</evidence>
<dbReference type="GO" id="GO:0016810">
    <property type="term" value="F:hydrolase activity, acting on carbon-nitrogen (but not peptide) bonds"/>
    <property type="evidence" value="ECO:0007669"/>
    <property type="project" value="InterPro"/>
</dbReference>
<dbReference type="PANTHER" id="PTHR10587:SF133">
    <property type="entry name" value="CHITIN DEACETYLASE 1-RELATED"/>
    <property type="match status" value="1"/>
</dbReference>
<evidence type="ECO:0000256" key="2">
    <source>
        <dbReference type="ARBA" id="ARBA00022801"/>
    </source>
</evidence>
<organism evidence="5 6">
    <name type="scientific">Erysipelothrix inopinata</name>
    <dbReference type="NCBI Taxonomy" id="225084"/>
    <lineage>
        <taxon>Bacteria</taxon>
        <taxon>Bacillati</taxon>
        <taxon>Bacillota</taxon>
        <taxon>Erysipelotrichia</taxon>
        <taxon>Erysipelotrichales</taxon>
        <taxon>Erysipelotrichaceae</taxon>
        <taxon>Erysipelothrix</taxon>
    </lineage>
</organism>
<dbReference type="KEGG" id="eio:H9L01_08370"/>
<sequence>MKVQQTKKVRKLNKKAVAILTLIVAVLITGVTLLILDPFNKYPRYMRKVDNSLKQAGTHEVTKTMNDNLIQVSHFPKFKSEAMDTWVAETLKNQETQALTQVKEGTKTEVLQDYTSENVFDMYTSVVVKTQVNKETIAESGKVFFKKEGTAVEPSNLFNHQGARKLTYDIRKDLTITNENRSALLNATKLDAQTPWSINKESVSFYPENKAITFNFKDITDYLEDKVGDYTKTDGAIPPVYLDEGVSGNEKLVAFTFDDGPHPENTKRAMDILEKYNGKGTFFVVGERVEGNAGTVRDVINRGHQIASHSYDHPNLNGLPVDQVQKQINETEALIRKVSGYEHPIMVRPPYGAANETVRNSVDVSFVNWSIDSEDWRSHNAESICNIVETYQHDGAIVLMHDLYKTTIDGFECSIEKLSQKGYKFVTVEELLKARNIPIENHKLYFDGTKPRN</sequence>
<proteinExistence type="predicted"/>
<dbReference type="InterPro" id="IPR050248">
    <property type="entry name" value="Polysacc_deacetylase_ArnD"/>
</dbReference>
<dbReference type="SUPFAM" id="SSF88713">
    <property type="entry name" value="Glycoside hydrolase/deacetylase"/>
    <property type="match status" value="1"/>
</dbReference>